<evidence type="ECO:0000313" key="2">
    <source>
        <dbReference type="Proteomes" id="UP001054945"/>
    </source>
</evidence>
<organism evidence="1 2">
    <name type="scientific">Caerostris extrusa</name>
    <name type="common">Bark spider</name>
    <name type="synonym">Caerostris bankana</name>
    <dbReference type="NCBI Taxonomy" id="172846"/>
    <lineage>
        <taxon>Eukaryota</taxon>
        <taxon>Metazoa</taxon>
        <taxon>Ecdysozoa</taxon>
        <taxon>Arthropoda</taxon>
        <taxon>Chelicerata</taxon>
        <taxon>Arachnida</taxon>
        <taxon>Araneae</taxon>
        <taxon>Araneomorphae</taxon>
        <taxon>Entelegynae</taxon>
        <taxon>Araneoidea</taxon>
        <taxon>Araneidae</taxon>
        <taxon>Caerostris</taxon>
    </lineage>
</organism>
<sequence length="149" mass="16687">MASQLEQFVKRQGGFCPVPCSFLKPFHPPWERFTINWKYFNVNEQIQGTLIFTDESKNNKVGGAFVVYNNGIESHSTQFRLSDHATWNEYTLNPLTRIHWRASLVPAAAVIPAPIAYIKVVAVKKLVVGSQLEPGGPPTGGRSGEWEET</sequence>
<accession>A0AAV4MFS3</accession>
<comment type="caution">
    <text evidence="1">The sequence shown here is derived from an EMBL/GenBank/DDBJ whole genome shotgun (WGS) entry which is preliminary data.</text>
</comment>
<dbReference type="Proteomes" id="UP001054945">
    <property type="component" value="Unassembled WGS sequence"/>
</dbReference>
<proteinExistence type="predicted"/>
<dbReference type="EMBL" id="BPLR01019732">
    <property type="protein sequence ID" value="GIX71198.1"/>
    <property type="molecule type" value="Genomic_DNA"/>
</dbReference>
<protein>
    <submittedName>
        <fullName evidence="1">Uncharacterized protein</fullName>
    </submittedName>
</protein>
<keyword evidence="2" id="KW-1185">Reference proteome</keyword>
<reference evidence="1 2" key="1">
    <citation type="submission" date="2021-06" db="EMBL/GenBank/DDBJ databases">
        <title>Caerostris extrusa draft genome.</title>
        <authorList>
            <person name="Kono N."/>
            <person name="Arakawa K."/>
        </authorList>
    </citation>
    <scope>NUCLEOTIDE SEQUENCE [LARGE SCALE GENOMIC DNA]</scope>
</reference>
<dbReference type="AlphaFoldDB" id="A0AAV4MFS3"/>
<name>A0AAV4MFS3_CAEEX</name>
<evidence type="ECO:0000313" key="1">
    <source>
        <dbReference type="EMBL" id="GIX71198.1"/>
    </source>
</evidence>
<gene>
    <name evidence="1" type="primary">T4A_13673</name>
    <name evidence="1" type="ORF">CEXT_318861</name>
</gene>